<reference evidence="2" key="1">
    <citation type="journal article" date="2017" name="Appl. Environ. Microbiol.">
        <title>Genomic Analysis of Calderihabitans maritimus KKC1, a Thermophilic, Hydrogenogenic, Carboxydotrophic Bacterium Isolated from Marine Sediment.</title>
        <authorList>
            <person name="Omae K."/>
            <person name="Yoneda Y."/>
            <person name="Fukuyama Y."/>
            <person name="Yoshida T."/>
            <person name="Sako Y."/>
        </authorList>
    </citation>
    <scope>NUCLEOTIDE SEQUENCE [LARGE SCALE GENOMIC DNA]</scope>
    <source>
        <strain evidence="2">KKC1</strain>
    </source>
</reference>
<name>A0A1Z5HX24_9FIRM</name>
<dbReference type="Proteomes" id="UP000197032">
    <property type="component" value="Unassembled WGS sequence"/>
</dbReference>
<evidence type="ECO:0000313" key="2">
    <source>
        <dbReference type="Proteomes" id="UP000197032"/>
    </source>
</evidence>
<organism evidence="1 2">
    <name type="scientific">Calderihabitans maritimus</name>
    <dbReference type="NCBI Taxonomy" id="1246530"/>
    <lineage>
        <taxon>Bacteria</taxon>
        <taxon>Bacillati</taxon>
        <taxon>Bacillota</taxon>
        <taxon>Clostridia</taxon>
        <taxon>Neomoorellales</taxon>
        <taxon>Calderihabitantaceae</taxon>
        <taxon>Calderihabitans</taxon>
    </lineage>
</organism>
<accession>A0A1Z5HX24</accession>
<feature type="non-terminal residue" evidence="1">
    <location>
        <position position="1"/>
    </location>
</feature>
<comment type="caution">
    <text evidence="1">The sequence shown here is derived from an EMBL/GenBank/DDBJ whole genome shotgun (WGS) entry which is preliminary data.</text>
</comment>
<gene>
    <name evidence="1" type="ORF">KKC1_31990</name>
</gene>
<proteinExistence type="predicted"/>
<dbReference type="EMBL" id="BDGJ01000197">
    <property type="protein sequence ID" value="GAW94082.1"/>
    <property type="molecule type" value="Genomic_DNA"/>
</dbReference>
<evidence type="ECO:0000313" key="1">
    <source>
        <dbReference type="EMBL" id="GAW94082.1"/>
    </source>
</evidence>
<keyword evidence="2" id="KW-1185">Reference proteome</keyword>
<sequence>VLFIAIFTAALVP</sequence>
<protein>
    <submittedName>
        <fullName evidence="1">Uncharacterized protein</fullName>
    </submittedName>
</protein>